<dbReference type="GO" id="GO:0033290">
    <property type="term" value="C:eukaryotic 48S preinitiation complex"/>
    <property type="evidence" value="ECO:0007669"/>
    <property type="project" value="UniProtKB-UniRule"/>
</dbReference>
<dbReference type="Pfam" id="PF24805">
    <property type="entry name" value="EIF3I"/>
    <property type="match status" value="1"/>
</dbReference>
<name>A0A4V6TMB9_9BASI</name>
<proteinExistence type="inferred from homology"/>
<dbReference type="GO" id="GO:0003743">
    <property type="term" value="F:translation initiation factor activity"/>
    <property type="evidence" value="ECO:0007669"/>
    <property type="project" value="UniProtKB-UniRule"/>
</dbReference>
<evidence type="ECO:0000256" key="4">
    <source>
        <dbReference type="ARBA" id="ARBA00022737"/>
    </source>
</evidence>
<evidence type="ECO:0000313" key="10">
    <source>
        <dbReference type="Proteomes" id="UP000310189"/>
    </source>
</evidence>
<keyword evidence="3 8" id="KW-0853">WD repeat</keyword>
<comment type="subunit">
    <text evidence="7">Component of the eukaryotic translation initiation factor 3 (eIF-3) complex.</text>
</comment>
<dbReference type="HAMAP" id="MF_03008">
    <property type="entry name" value="eIF3i"/>
    <property type="match status" value="1"/>
</dbReference>
<keyword evidence="10" id="KW-1185">Reference proteome</keyword>
<dbReference type="GO" id="GO:0016282">
    <property type="term" value="C:eukaryotic 43S preinitiation complex"/>
    <property type="evidence" value="ECO:0007669"/>
    <property type="project" value="UniProtKB-UniRule"/>
</dbReference>
<dbReference type="InterPro" id="IPR015943">
    <property type="entry name" value="WD40/YVTN_repeat-like_dom_sf"/>
</dbReference>
<keyword evidence="1 7" id="KW-0963">Cytoplasm</keyword>
<evidence type="ECO:0000256" key="8">
    <source>
        <dbReference type="PROSITE-ProRule" id="PRU00221"/>
    </source>
</evidence>
<dbReference type="AlphaFoldDB" id="A0A4V6TMB9"/>
<dbReference type="InterPro" id="IPR001680">
    <property type="entry name" value="WD40_rpt"/>
</dbReference>
<evidence type="ECO:0000256" key="7">
    <source>
        <dbReference type="HAMAP-Rule" id="MF_03008"/>
    </source>
</evidence>
<dbReference type="GO" id="GO:0003723">
    <property type="term" value="F:RNA binding"/>
    <property type="evidence" value="ECO:0007669"/>
    <property type="project" value="TreeGrafter"/>
</dbReference>
<protein>
    <recommendedName>
        <fullName evidence="7">Eukaryotic translation initiation factor 3 subunit I</fullName>
        <shortName evidence="7">eIF3i</shortName>
    </recommendedName>
    <alternativeName>
        <fullName evidence="7">Eukaryotic translation initiation factor 3 39 kDa subunit homolog</fullName>
        <shortName evidence="7">eIF-3 39 kDa subunit homolog</shortName>
    </alternativeName>
</protein>
<comment type="caution">
    <text evidence="9">The sequence shown here is derived from an EMBL/GenBank/DDBJ whole genome shotgun (WGS) entry which is preliminary data.</text>
</comment>
<evidence type="ECO:0000256" key="6">
    <source>
        <dbReference type="ARBA" id="ARBA00038394"/>
    </source>
</evidence>
<gene>
    <name evidence="7" type="primary">TIF34</name>
    <name evidence="9" type="ORF">E3P99_02939</name>
</gene>
<evidence type="ECO:0000256" key="2">
    <source>
        <dbReference type="ARBA" id="ARBA00022540"/>
    </source>
</evidence>
<comment type="function">
    <text evidence="7">Component of the eukaryotic translation initiation factor 3 (eIF-3) complex, which is involved in protein synthesis of a specialized repertoire of mRNAs and, together with other initiation factors, stimulates binding of mRNA and methionyl-tRNAi to the 40S ribosome. The eIF-3 complex specifically targets and initiates translation of a subset of mRNAs involved in cell proliferation.</text>
</comment>
<evidence type="ECO:0000256" key="3">
    <source>
        <dbReference type="ARBA" id="ARBA00022574"/>
    </source>
</evidence>
<comment type="subcellular location">
    <subcellularLocation>
        <location evidence="7">Cytoplasm</location>
    </subcellularLocation>
</comment>
<accession>A0A4V6TMB9</accession>
<feature type="repeat" description="WD" evidence="8">
    <location>
        <begin position="211"/>
        <end position="252"/>
    </location>
</feature>
<dbReference type="PANTHER" id="PTHR19877:SF1">
    <property type="entry name" value="EUKARYOTIC TRANSLATION INITIATION FACTOR 3 SUBUNIT I"/>
    <property type="match status" value="1"/>
</dbReference>
<feature type="repeat" description="WD" evidence="8">
    <location>
        <begin position="73"/>
        <end position="114"/>
    </location>
</feature>
<dbReference type="InterPro" id="IPR036322">
    <property type="entry name" value="WD40_repeat_dom_sf"/>
</dbReference>
<dbReference type="PROSITE" id="PS50082">
    <property type="entry name" value="WD_REPEATS_2"/>
    <property type="match status" value="3"/>
</dbReference>
<sequence>MKQMVLRLSTLNFDIEDGEHQMREMSESDGSTASNFASGLSVNNKDGDLIFSVSKDHRINVWFSHNGERLGTYEGHNGTVWTVSVDKNTEFLVSGSADNTLKLWSVKTGTCLYTWEFPTAIKRVQWSNDDTKILAVTEERMGYKGALRILDINKEQPTQQAAEPSIFFEPPGSKVTVAAFTANKNELVTAHESGKVAKFNYQDKTQTAANEDAHQDSIQDLQMSQDQTYFITSSKDKVSKLFDTNTLQVVKTFATDSPLNSASIAPGSPYIVLGGGQEAMDVTTTGARQGKFECRFWHKVFEEEVGRVKGHFGPINTIAVHPQGKAFASGGEDGYVRVHWFDDSYFRTKVYGDLEPELD</sequence>
<evidence type="ECO:0000313" key="9">
    <source>
        <dbReference type="EMBL" id="TIA87803.1"/>
    </source>
</evidence>
<keyword evidence="2 7" id="KW-0396">Initiation factor</keyword>
<reference evidence="9 10" key="1">
    <citation type="submission" date="2019-03" db="EMBL/GenBank/DDBJ databases">
        <title>Sequencing 23 genomes of Wallemia ichthyophaga.</title>
        <authorList>
            <person name="Gostincar C."/>
        </authorList>
    </citation>
    <scope>NUCLEOTIDE SEQUENCE [LARGE SCALE GENOMIC DNA]</scope>
    <source>
        <strain evidence="9 10">EXF-5753</strain>
    </source>
</reference>
<dbReference type="SUPFAM" id="SSF50978">
    <property type="entry name" value="WD40 repeat-like"/>
    <property type="match status" value="1"/>
</dbReference>
<dbReference type="EMBL" id="SPNW01000047">
    <property type="protein sequence ID" value="TIA87803.1"/>
    <property type="molecule type" value="Genomic_DNA"/>
</dbReference>
<organism evidence="9 10">
    <name type="scientific">Wallemia hederae</name>
    <dbReference type="NCBI Taxonomy" id="1540922"/>
    <lineage>
        <taxon>Eukaryota</taxon>
        <taxon>Fungi</taxon>
        <taxon>Dikarya</taxon>
        <taxon>Basidiomycota</taxon>
        <taxon>Wallemiomycotina</taxon>
        <taxon>Wallemiomycetes</taxon>
        <taxon>Wallemiales</taxon>
        <taxon>Wallemiaceae</taxon>
        <taxon>Wallemia</taxon>
    </lineage>
</organism>
<evidence type="ECO:0000256" key="1">
    <source>
        <dbReference type="ARBA" id="ARBA00022490"/>
    </source>
</evidence>
<dbReference type="GO" id="GO:0001732">
    <property type="term" value="P:formation of cytoplasmic translation initiation complex"/>
    <property type="evidence" value="ECO:0007669"/>
    <property type="project" value="UniProtKB-UniRule"/>
</dbReference>
<dbReference type="InterPro" id="IPR027525">
    <property type="entry name" value="eIF3i"/>
</dbReference>
<dbReference type="PANTHER" id="PTHR19877">
    <property type="entry name" value="EUKARYOTIC TRANSLATION INITIATION FACTOR 3 SUBUNIT I"/>
    <property type="match status" value="1"/>
</dbReference>
<keyword evidence="4" id="KW-0677">Repeat</keyword>
<comment type="similarity">
    <text evidence="6">Belongs to the WD repeat STRAP family.</text>
</comment>
<keyword evidence="5 7" id="KW-0648">Protein biosynthesis</keyword>
<dbReference type="PROSITE" id="PS50294">
    <property type="entry name" value="WD_REPEATS_REGION"/>
    <property type="match status" value="1"/>
</dbReference>
<evidence type="ECO:0000256" key="5">
    <source>
        <dbReference type="ARBA" id="ARBA00022917"/>
    </source>
</evidence>
<dbReference type="Gene3D" id="2.130.10.10">
    <property type="entry name" value="YVTN repeat-like/Quinoprotein amine dehydrogenase"/>
    <property type="match status" value="1"/>
</dbReference>
<dbReference type="OrthoDB" id="24966at2759"/>
<comment type="similarity">
    <text evidence="7">Belongs to the eIF-3 subunit I family.</text>
</comment>
<feature type="repeat" description="WD" evidence="8">
    <location>
        <begin position="308"/>
        <end position="338"/>
    </location>
</feature>
<dbReference type="GO" id="GO:0071541">
    <property type="term" value="C:eukaryotic translation initiation factor 3 complex, eIF3m"/>
    <property type="evidence" value="ECO:0007669"/>
    <property type="project" value="TreeGrafter"/>
</dbReference>
<dbReference type="Proteomes" id="UP000310189">
    <property type="component" value="Unassembled WGS sequence"/>
</dbReference>
<dbReference type="SMART" id="SM00320">
    <property type="entry name" value="WD40"/>
    <property type="match status" value="6"/>
</dbReference>